<dbReference type="RefSeq" id="XP_033445014.1">
    <property type="nucleotide sequence ID" value="XM_033593739.1"/>
</dbReference>
<evidence type="ECO:0000313" key="2">
    <source>
        <dbReference type="Proteomes" id="UP000800082"/>
    </source>
</evidence>
<evidence type="ECO:0000313" key="1">
    <source>
        <dbReference type="EMBL" id="KAF1924762.1"/>
    </source>
</evidence>
<dbReference type="EMBL" id="ML978990">
    <property type="protein sequence ID" value="KAF1924762.1"/>
    <property type="molecule type" value="Genomic_DNA"/>
</dbReference>
<proteinExistence type="predicted"/>
<dbReference type="Proteomes" id="UP000800082">
    <property type="component" value="Unassembled WGS sequence"/>
</dbReference>
<dbReference type="GeneID" id="54351407"/>
<gene>
    <name evidence="1" type="ORF">M421DRAFT_424402</name>
</gene>
<accession>A0A6A5RAW0</accession>
<protein>
    <submittedName>
        <fullName evidence="1">Uncharacterized protein</fullName>
    </submittedName>
</protein>
<sequence length="63" mass="7008">MTSSLLSTATMFVPQASPNLIRLFNAPGCPFFRARGYTQSHRAPCARSNDSLLDVRLPPDRRT</sequence>
<name>A0A6A5RAW0_9PLEO</name>
<dbReference type="AlphaFoldDB" id="A0A6A5RAW0"/>
<reference evidence="1" key="1">
    <citation type="journal article" date="2020" name="Stud. Mycol.">
        <title>101 Dothideomycetes genomes: a test case for predicting lifestyles and emergence of pathogens.</title>
        <authorList>
            <person name="Haridas S."/>
            <person name="Albert R."/>
            <person name="Binder M."/>
            <person name="Bloem J."/>
            <person name="Labutti K."/>
            <person name="Salamov A."/>
            <person name="Andreopoulos B."/>
            <person name="Baker S."/>
            <person name="Barry K."/>
            <person name="Bills G."/>
            <person name="Bluhm B."/>
            <person name="Cannon C."/>
            <person name="Castanera R."/>
            <person name="Culley D."/>
            <person name="Daum C."/>
            <person name="Ezra D."/>
            <person name="Gonzalez J."/>
            <person name="Henrissat B."/>
            <person name="Kuo A."/>
            <person name="Liang C."/>
            <person name="Lipzen A."/>
            <person name="Lutzoni F."/>
            <person name="Magnuson J."/>
            <person name="Mondo S."/>
            <person name="Nolan M."/>
            <person name="Ohm R."/>
            <person name="Pangilinan J."/>
            <person name="Park H.-J."/>
            <person name="Ramirez L."/>
            <person name="Alfaro M."/>
            <person name="Sun H."/>
            <person name="Tritt A."/>
            <person name="Yoshinaga Y."/>
            <person name="Zwiers L.-H."/>
            <person name="Turgeon B."/>
            <person name="Goodwin S."/>
            <person name="Spatafora J."/>
            <person name="Crous P."/>
            <person name="Grigoriev I."/>
        </authorList>
    </citation>
    <scope>NUCLEOTIDE SEQUENCE</scope>
    <source>
        <strain evidence="1">CBS 183.55</strain>
    </source>
</reference>
<organism evidence="1 2">
    <name type="scientific">Didymella exigua CBS 183.55</name>
    <dbReference type="NCBI Taxonomy" id="1150837"/>
    <lineage>
        <taxon>Eukaryota</taxon>
        <taxon>Fungi</taxon>
        <taxon>Dikarya</taxon>
        <taxon>Ascomycota</taxon>
        <taxon>Pezizomycotina</taxon>
        <taxon>Dothideomycetes</taxon>
        <taxon>Pleosporomycetidae</taxon>
        <taxon>Pleosporales</taxon>
        <taxon>Pleosporineae</taxon>
        <taxon>Didymellaceae</taxon>
        <taxon>Didymella</taxon>
    </lineage>
</organism>
<keyword evidence="2" id="KW-1185">Reference proteome</keyword>